<evidence type="ECO:0000256" key="2">
    <source>
        <dbReference type="ARBA" id="ARBA00022679"/>
    </source>
</evidence>
<protein>
    <submittedName>
        <fullName evidence="4">Unannotated protein</fullName>
    </submittedName>
</protein>
<dbReference type="Gene3D" id="3.90.1510.10">
    <property type="entry name" value="Glycerate kinase, domain 2"/>
    <property type="match status" value="1"/>
</dbReference>
<dbReference type="Pfam" id="PF02595">
    <property type="entry name" value="Gly_kinase"/>
    <property type="match status" value="1"/>
</dbReference>
<proteinExistence type="inferred from homology"/>
<dbReference type="AlphaFoldDB" id="A0A6J5Z303"/>
<dbReference type="InterPro" id="IPR018193">
    <property type="entry name" value="Glyc_kinase_flavodox-like_fold"/>
</dbReference>
<keyword evidence="2" id="KW-0808">Transferase</keyword>
<dbReference type="Gene3D" id="3.40.50.10350">
    <property type="entry name" value="Glycerate kinase, domain 1"/>
    <property type="match status" value="1"/>
</dbReference>
<dbReference type="NCBIfam" id="TIGR00045">
    <property type="entry name" value="glycerate kinase"/>
    <property type="match status" value="1"/>
</dbReference>
<dbReference type="InterPro" id="IPR004381">
    <property type="entry name" value="Glycerate_kinase"/>
</dbReference>
<comment type="similarity">
    <text evidence="1">Belongs to the glycerate kinase type-1 family.</text>
</comment>
<evidence type="ECO:0000256" key="3">
    <source>
        <dbReference type="ARBA" id="ARBA00022777"/>
    </source>
</evidence>
<dbReference type="GO" id="GO:0031388">
    <property type="term" value="P:organic acid phosphorylation"/>
    <property type="evidence" value="ECO:0007669"/>
    <property type="project" value="InterPro"/>
</dbReference>
<dbReference type="InterPro" id="IPR036129">
    <property type="entry name" value="Glycerate_kinase_sf"/>
</dbReference>
<name>A0A6J5Z303_9ZZZZ</name>
<evidence type="ECO:0000256" key="1">
    <source>
        <dbReference type="ARBA" id="ARBA00006284"/>
    </source>
</evidence>
<dbReference type="GO" id="GO:0008887">
    <property type="term" value="F:glycerate kinase activity"/>
    <property type="evidence" value="ECO:0007669"/>
    <property type="project" value="InterPro"/>
</dbReference>
<sequence length="369" mass="38201">MKIVIAPDSFKGSASSSEIAQWLENGITQNESFKFKVIKVAIADGGEGSLESVLSAGFVSHTFSVTGPVGNKVDARIGIKGDTALVELAEASGLSQLPQKKLSPLHATSFGTGELILHALDLGAQRVILAIGGSACTDAGAGALQALGAHLRDSDGNEIAHGGAALSQCAQIDITDLDVRLRNTEFILASDVDNPLLGPKGAATVYAPQKGASTDDVAHLEAALMNFADVAGTSQVTTPGSGAAGGFGFMAYTFLDAKHRSGIDTFIELTEFESHCIGADLVITGEGMYDSQSLHGKAPVGIYSVASSHNVPVVLVCGQAKLNSSVESAPEFKEIYTLASFESDISKCISDPRPIVEKIGQSIAQELLK</sequence>
<keyword evidence="3" id="KW-0418">Kinase</keyword>
<dbReference type="PANTHER" id="PTHR21599">
    <property type="entry name" value="GLYCERATE KINASE"/>
    <property type="match status" value="1"/>
</dbReference>
<dbReference type="InterPro" id="IPR018197">
    <property type="entry name" value="Glycerate_kinase_RE-like"/>
</dbReference>
<reference evidence="4" key="1">
    <citation type="submission" date="2020-05" db="EMBL/GenBank/DDBJ databases">
        <authorList>
            <person name="Chiriac C."/>
            <person name="Salcher M."/>
            <person name="Ghai R."/>
            <person name="Kavagutti S V."/>
        </authorList>
    </citation>
    <scope>NUCLEOTIDE SEQUENCE</scope>
</reference>
<gene>
    <name evidence="4" type="ORF">UFOPK4080_00532</name>
</gene>
<dbReference type="SUPFAM" id="SSF110738">
    <property type="entry name" value="Glycerate kinase I"/>
    <property type="match status" value="1"/>
</dbReference>
<organism evidence="4">
    <name type="scientific">freshwater metagenome</name>
    <dbReference type="NCBI Taxonomy" id="449393"/>
    <lineage>
        <taxon>unclassified sequences</taxon>
        <taxon>metagenomes</taxon>
        <taxon>ecological metagenomes</taxon>
    </lineage>
</organism>
<dbReference type="EMBL" id="CAESAG010000063">
    <property type="protein sequence ID" value="CAB4335708.1"/>
    <property type="molecule type" value="Genomic_DNA"/>
</dbReference>
<evidence type="ECO:0000313" key="4">
    <source>
        <dbReference type="EMBL" id="CAB4335708.1"/>
    </source>
</evidence>
<dbReference type="PANTHER" id="PTHR21599:SF0">
    <property type="entry name" value="GLYCERATE KINASE"/>
    <property type="match status" value="1"/>
</dbReference>
<accession>A0A6J5Z303</accession>
<dbReference type="PIRSF" id="PIRSF006078">
    <property type="entry name" value="GlxK"/>
    <property type="match status" value="1"/>
</dbReference>